<dbReference type="KEGG" id="mng:MNEG_2291"/>
<proteinExistence type="inferred from homology"/>
<keyword evidence="5" id="KW-1185">Reference proteome</keyword>
<reference evidence="4 5" key="1">
    <citation type="journal article" date="2013" name="BMC Genomics">
        <title>Reconstruction of the lipid metabolism for the microalga Monoraphidium neglectum from its genome sequence reveals characteristics suitable for biofuel production.</title>
        <authorList>
            <person name="Bogen C."/>
            <person name="Al-Dilaimi A."/>
            <person name="Albersmeier A."/>
            <person name="Wichmann J."/>
            <person name="Grundmann M."/>
            <person name="Rupp O."/>
            <person name="Lauersen K.J."/>
            <person name="Blifernez-Klassen O."/>
            <person name="Kalinowski J."/>
            <person name="Goesmann A."/>
            <person name="Mussgnug J.H."/>
            <person name="Kruse O."/>
        </authorList>
    </citation>
    <scope>NUCLEOTIDE SEQUENCE [LARGE SCALE GENOMIC DNA]</scope>
    <source>
        <strain evidence="4 5">SAG 48.87</strain>
    </source>
</reference>
<protein>
    <submittedName>
        <fullName evidence="4">Uncharacterized protein</fullName>
    </submittedName>
</protein>
<dbReference type="PANTHER" id="PTHR12857">
    <property type="entry name" value="CXXC MOTIF CONTAINING ZINC BINDING PROTEIN"/>
    <property type="match status" value="1"/>
</dbReference>
<gene>
    <name evidence="4" type="ORF">MNEG_2291</name>
</gene>
<dbReference type="AlphaFoldDB" id="A0A0D2MT16"/>
<evidence type="ECO:0000313" key="5">
    <source>
        <dbReference type="Proteomes" id="UP000054498"/>
    </source>
</evidence>
<evidence type="ECO:0000313" key="4">
    <source>
        <dbReference type="EMBL" id="KIZ05665.1"/>
    </source>
</evidence>
<accession>A0A0D2MT16</accession>
<dbReference type="GeneID" id="25735169"/>
<comment type="similarity">
    <text evidence="1">Belongs to the UPF0587 family.</text>
</comment>
<dbReference type="InterPro" id="IPR008584">
    <property type="entry name" value="CXXC_Zn-binding_euk"/>
</dbReference>
<dbReference type="PANTHER" id="PTHR12857:SF0">
    <property type="entry name" value="CXXC MOTIF CONTAINING ZINC BINDING PROTEIN"/>
    <property type="match status" value="1"/>
</dbReference>
<keyword evidence="3" id="KW-0862">Zinc</keyword>
<dbReference type="OrthoDB" id="10248838at2759"/>
<dbReference type="Pfam" id="PF05907">
    <property type="entry name" value="CXXC_Zn-b_euk"/>
    <property type="match status" value="1"/>
</dbReference>
<evidence type="ECO:0000256" key="3">
    <source>
        <dbReference type="ARBA" id="ARBA00022833"/>
    </source>
</evidence>
<dbReference type="Proteomes" id="UP000054498">
    <property type="component" value="Unassembled WGS sequence"/>
</dbReference>
<name>A0A0D2MT16_9CHLO</name>
<keyword evidence="2" id="KW-0479">Metal-binding</keyword>
<evidence type="ECO:0000256" key="2">
    <source>
        <dbReference type="ARBA" id="ARBA00022723"/>
    </source>
</evidence>
<dbReference type="EMBL" id="KK100473">
    <property type="protein sequence ID" value="KIZ05665.1"/>
    <property type="molecule type" value="Genomic_DNA"/>
</dbReference>
<sequence>MPTFVLHVKAELENVRTLSLQKSAHYCIDVKESAGSEQRDGVYVTANDTHELSGSKGTANFVMKFDKASKHEAYLNVLEIKGVTRDITEEDNGKWVPVIAFECRGLEPVAYHPEEEWAAVGGGGQKFDQVDLREDWADFDEKLGESVSVMGLESKFELHKGK</sequence>
<dbReference type="RefSeq" id="XP_013904684.1">
    <property type="nucleotide sequence ID" value="XM_014049230.1"/>
</dbReference>
<organism evidence="4 5">
    <name type="scientific">Monoraphidium neglectum</name>
    <dbReference type="NCBI Taxonomy" id="145388"/>
    <lineage>
        <taxon>Eukaryota</taxon>
        <taxon>Viridiplantae</taxon>
        <taxon>Chlorophyta</taxon>
        <taxon>core chlorophytes</taxon>
        <taxon>Chlorophyceae</taxon>
        <taxon>CS clade</taxon>
        <taxon>Sphaeropleales</taxon>
        <taxon>Selenastraceae</taxon>
        <taxon>Monoraphidium</taxon>
    </lineage>
</organism>
<dbReference type="GO" id="GO:0008270">
    <property type="term" value="F:zinc ion binding"/>
    <property type="evidence" value="ECO:0007669"/>
    <property type="project" value="TreeGrafter"/>
</dbReference>
<evidence type="ECO:0000256" key="1">
    <source>
        <dbReference type="ARBA" id="ARBA00007818"/>
    </source>
</evidence>
<dbReference type="SUPFAM" id="SSF141678">
    <property type="entry name" value="MAL13P1.257-like"/>
    <property type="match status" value="1"/>
</dbReference>